<keyword evidence="5" id="KW-0863">Zinc-finger</keyword>
<evidence type="ECO:0000256" key="6">
    <source>
        <dbReference type="ARBA" id="ARBA00022786"/>
    </source>
</evidence>
<dbReference type="Proteomes" id="UP000494040">
    <property type="component" value="Unassembled WGS sequence"/>
</dbReference>
<name>A0A8I6RH50_CIMLE</name>
<evidence type="ECO:0000256" key="10">
    <source>
        <dbReference type="SAM" id="Phobius"/>
    </source>
</evidence>
<dbReference type="PANTHER" id="PTHR46065">
    <property type="entry name" value="E3 UBIQUITIN-PROTEIN LIGASE MARCH 2/3 FAMILY MEMBER"/>
    <property type="match status" value="1"/>
</dbReference>
<dbReference type="PROSITE" id="PS51292">
    <property type="entry name" value="ZF_RING_CH"/>
    <property type="match status" value="1"/>
</dbReference>
<dbReference type="EnsemblMetazoa" id="XM_014389898.2">
    <property type="protein sequence ID" value="XP_014245384.1"/>
    <property type="gene ID" value="LOC106664297"/>
</dbReference>
<dbReference type="InterPro" id="IPR011016">
    <property type="entry name" value="Znf_RING-CH"/>
</dbReference>
<evidence type="ECO:0000256" key="4">
    <source>
        <dbReference type="ARBA" id="ARBA00022723"/>
    </source>
</evidence>
<sequence>MDNWEGAANELKDSGSSLSLCTCRICQTVKSREALISPCNCKGTLGKVHLSCLERWLNICGRQHCEICKFEFSAKRRRRYSVLQSVRIWASQSANRMLLRADVVAVIVLTSLTAALCSFSIFSMDFFVNEGRKLGLSPIYTRALSVSFQIVVVFGYLLSVYIVLRDHVVSWYAWWNSTMRIVILVEKKNTPVILEV</sequence>
<dbReference type="SUPFAM" id="SSF57850">
    <property type="entry name" value="RING/U-box"/>
    <property type="match status" value="1"/>
</dbReference>
<dbReference type="GO" id="GO:0008270">
    <property type="term" value="F:zinc ion binding"/>
    <property type="evidence" value="ECO:0007669"/>
    <property type="project" value="UniProtKB-KW"/>
</dbReference>
<evidence type="ECO:0000313" key="13">
    <source>
        <dbReference type="Proteomes" id="UP000494040"/>
    </source>
</evidence>
<evidence type="ECO:0000256" key="8">
    <source>
        <dbReference type="ARBA" id="ARBA00022989"/>
    </source>
</evidence>
<dbReference type="InterPro" id="IPR013083">
    <property type="entry name" value="Znf_RING/FYVE/PHD"/>
</dbReference>
<feature type="domain" description="RING-CH-type" evidence="11">
    <location>
        <begin position="15"/>
        <end position="75"/>
    </location>
</feature>
<dbReference type="Pfam" id="PF12906">
    <property type="entry name" value="RINGv"/>
    <property type="match status" value="1"/>
</dbReference>
<evidence type="ECO:0000259" key="11">
    <source>
        <dbReference type="PROSITE" id="PS51292"/>
    </source>
</evidence>
<evidence type="ECO:0000256" key="9">
    <source>
        <dbReference type="ARBA" id="ARBA00023136"/>
    </source>
</evidence>
<keyword evidence="2" id="KW-0808">Transferase</keyword>
<keyword evidence="13" id="KW-1185">Reference proteome</keyword>
<dbReference type="GeneID" id="106664297"/>
<dbReference type="GO" id="GO:0016020">
    <property type="term" value="C:membrane"/>
    <property type="evidence" value="ECO:0007669"/>
    <property type="project" value="UniProtKB-SubCell"/>
</dbReference>
<dbReference type="GO" id="GO:0016567">
    <property type="term" value="P:protein ubiquitination"/>
    <property type="evidence" value="ECO:0007669"/>
    <property type="project" value="TreeGrafter"/>
</dbReference>
<dbReference type="AlphaFoldDB" id="A0A8I6RH50"/>
<dbReference type="RefSeq" id="XP_014245384.1">
    <property type="nucleotide sequence ID" value="XM_014389898.2"/>
</dbReference>
<dbReference type="OrthoDB" id="273089at2759"/>
<comment type="subcellular location">
    <subcellularLocation>
        <location evidence="1">Membrane</location>
        <topology evidence="1">Multi-pass membrane protein</topology>
    </subcellularLocation>
</comment>
<dbReference type="Gene3D" id="3.30.40.10">
    <property type="entry name" value="Zinc/RING finger domain, C3HC4 (zinc finger)"/>
    <property type="match status" value="1"/>
</dbReference>
<keyword evidence="7" id="KW-0862">Zinc</keyword>
<feature type="transmembrane region" description="Helical" evidence="10">
    <location>
        <begin position="143"/>
        <end position="164"/>
    </location>
</feature>
<keyword evidence="9 10" id="KW-0472">Membrane</keyword>
<evidence type="ECO:0000256" key="3">
    <source>
        <dbReference type="ARBA" id="ARBA00022692"/>
    </source>
</evidence>
<reference evidence="12" key="1">
    <citation type="submission" date="2022-01" db="UniProtKB">
        <authorList>
            <consortium name="EnsemblMetazoa"/>
        </authorList>
    </citation>
    <scope>IDENTIFICATION</scope>
</reference>
<proteinExistence type="predicted"/>
<feature type="transmembrane region" description="Helical" evidence="10">
    <location>
        <begin position="103"/>
        <end position="123"/>
    </location>
</feature>
<keyword evidence="4" id="KW-0479">Metal-binding</keyword>
<evidence type="ECO:0000256" key="5">
    <source>
        <dbReference type="ARBA" id="ARBA00022771"/>
    </source>
</evidence>
<protein>
    <recommendedName>
        <fullName evidence="11">RING-CH-type domain-containing protein</fullName>
    </recommendedName>
</protein>
<evidence type="ECO:0000256" key="7">
    <source>
        <dbReference type="ARBA" id="ARBA00022833"/>
    </source>
</evidence>
<accession>A0A8I6RH50</accession>
<evidence type="ECO:0000256" key="1">
    <source>
        <dbReference type="ARBA" id="ARBA00004141"/>
    </source>
</evidence>
<evidence type="ECO:0000256" key="2">
    <source>
        <dbReference type="ARBA" id="ARBA00022679"/>
    </source>
</evidence>
<dbReference type="GO" id="GO:0004842">
    <property type="term" value="F:ubiquitin-protein transferase activity"/>
    <property type="evidence" value="ECO:0007669"/>
    <property type="project" value="TreeGrafter"/>
</dbReference>
<dbReference type="PANTHER" id="PTHR46065:SF3">
    <property type="entry name" value="FI20425P1"/>
    <property type="match status" value="1"/>
</dbReference>
<organism evidence="12 13">
    <name type="scientific">Cimex lectularius</name>
    <name type="common">Bed bug</name>
    <name type="synonym">Acanthia lectularia</name>
    <dbReference type="NCBI Taxonomy" id="79782"/>
    <lineage>
        <taxon>Eukaryota</taxon>
        <taxon>Metazoa</taxon>
        <taxon>Ecdysozoa</taxon>
        <taxon>Arthropoda</taxon>
        <taxon>Hexapoda</taxon>
        <taxon>Insecta</taxon>
        <taxon>Pterygota</taxon>
        <taxon>Neoptera</taxon>
        <taxon>Paraneoptera</taxon>
        <taxon>Hemiptera</taxon>
        <taxon>Heteroptera</taxon>
        <taxon>Panheteroptera</taxon>
        <taxon>Cimicomorpha</taxon>
        <taxon>Cimicidae</taxon>
        <taxon>Cimex</taxon>
    </lineage>
</organism>
<dbReference type="SMART" id="SM00744">
    <property type="entry name" value="RINGv"/>
    <property type="match status" value="1"/>
</dbReference>
<keyword evidence="6" id="KW-0833">Ubl conjugation pathway</keyword>
<dbReference type="OMA" id="PRYRWPE"/>
<keyword evidence="8 10" id="KW-1133">Transmembrane helix</keyword>
<evidence type="ECO:0000313" key="12">
    <source>
        <dbReference type="EnsemblMetazoa" id="XP_014245384.1"/>
    </source>
</evidence>
<keyword evidence="3 10" id="KW-0812">Transmembrane</keyword>